<dbReference type="Proteomes" id="UP000306421">
    <property type="component" value="Unassembled WGS sequence"/>
</dbReference>
<proteinExistence type="predicted"/>
<accession>A0A3A5LKF0</accession>
<dbReference type="EMBL" id="QCXM01000009">
    <property type="protein sequence ID" value="PUT46809.1"/>
    <property type="molecule type" value="Genomic_DNA"/>
</dbReference>
<dbReference type="InterPro" id="IPR038765">
    <property type="entry name" value="Papain-like_cys_pep_sf"/>
</dbReference>
<name>A0A3A5LKF0_9GAMM</name>
<dbReference type="Proteomes" id="UP000270757">
    <property type="component" value="Unassembled WGS sequence"/>
</dbReference>
<reference evidence="4 7" key="2">
    <citation type="submission" date="2018-04" db="EMBL/GenBank/DDBJ databases">
        <title>Whole genome sequence comparison of clinical and drinking water Legionella pneumophila isolates.</title>
        <authorList>
            <person name="Garner E."/>
        </authorList>
    </citation>
    <scope>NUCLEOTIDE SEQUENCE [LARGE SCALE GENOMIC DNA]</scope>
    <source>
        <strain evidence="4 7">WH02</strain>
    </source>
</reference>
<comment type="caution">
    <text evidence="3">The sequence shown here is derived from an EMBL/GenBank/DDBJ whole genome shotgun (WGS) entry which is preliminary data.</text>
</comment>
<evidence type="ECO:0000313" key="5">
    <source>
        <dbReference type="Proteomes" id="UP000251035"/>
    </source>
</evidence>
<dbReference type="SUPFAM" id="SSF54001">
    <property type="entry name" value="Cysteine proteinases"/>
    <property type="match status" value="1"/>
</dbReference>
<gene>
    <name evidence="3" type="ORF">D6J04_06390</name>
    <name evidence="2" type="ORF">DB745_09775</name>
    <name evidence="4" type="ORF">DIZ81_09770</name>
</gene>
<keyword evidence="5" id="KW-1185">Reference proteome</keyword>
<evidence type="ECO:0000313" key="7">
    <source>
        <dbReference type="Proteomes" id="UP000306421"/>
    </source>
</evidence>
<organism evidence="3 6">
    <name type="scientific">Legionella taurinensis</name>
    <dbReference type="NCBI Taxonomy" id="70611"/>
    <lineage>
        <taxon>Bacteria</taxon>
        <taxon>Pseudomonadati</taxon>
        <taxon>Pseudomonadota</taxon>
        <taxon>Gammaproteobacteria</taxon>
        <taxon>Legionellales</taxon>
        <taxon>Legionellaceae</taxon>
        <taxon>Legionella</taxon>
    </lineage>
</organism>
<dbReference type="Pfam" id="PF01841">
    <property type="entry name" value="Transglut_core"/>
    <property type="match status" value="1"/>
</dbReference>
<dbReference type="AlphaFoldDB" id="A0A3A5LKF0"/>
<evidence type="ECO:0000259" key="1">
    <source>
        <dbReference type="SMART" id="SM00460"/>
    </source>
</evidence>
<reference evidence="2 5" key="1">
    <citation type="submission" date="2018-04" db="EMBL/GenBank/DDBJ databases">
        <title>Whole genome sequence comparison of clinical and drinking water Legionella pneumophila isolates associated with the Flint Water Crisis.</title>
        <authorList>
            <person name="Garner E."/>
            <person name="Brown C."/>
            <person name="Schwake O."/>
            <person name="Coil D."/>
            <person name="Jospin G."/>
            <person name="Eisen J."/>
            <person name="Edwards M."/>
            <person name="Pruden A."/>
        </authorList>
    </citation>
    <scope>NUCLEOTIDE SEQUENCE [LARGE SCALE GENOMIC DNA]</scope>
    <source>
        <strain evidence="2 5">Genessee03</strain>
    </source>
</reference>
<evidence type="ECO:0000313" key="6">
    <source>
        <dbReference type="Proteomes" id="UP000270757"/>
    </source>
</evidence>
<reference evidence="3 6" key="3">
    <citation type="submission" date="2018-09" db="EMBL/GenBank/DDBJ databases">
        <title>Draft genome sequences of Legionella taurinensis isolated from water samples.</title>
        <authorList>
            <person name="Chakeri A."/>
            <person name="Allerberger F."/>
            <person name="Kundi M."/>
            <person name="Ruppitsch W."/>
            <person name="Schmid D."/>
        </authorList>
    </citation>
    <scope>NUCLEOTIDE SEQUENCE [LARGE SCALE GENOMIC DNA]</scope>
    <source>
        <strain evidence="3 6">4570-18-6</strain>
    </source>
</reference>
<evidence type="ECO:0000313" key="3">
    <source>
        <dbReference type="EMBL" id="RJT47758.1"/>
    </source>
</evidence>
<feature type="domain" description="Transglutaminase-like" evidence="1">
    <location>
        <begin position="105"/>
        <end position="166"/>
    </location>
</feature>
<dbReference type="InterPro" id="IPR002931">
    <property type="entry name" value="Transglutaminase-like"/>
</dbReference>
<dbReference type="EMBL" id="QFGG01000008">
    <property type="protein sequence ID" value="TID41741.1"/>
    <property type="molecule type" value="Genomic_DNA"/>
</dbReference>
<evidence type="ECO:0000313" key="2">
    <source>
        <dbReference type="EMBL" id="PUT46809.1"/>
    </source>
</evidence>
<dbReference type="EMBL" id="QZWB01000005">
    <property type="protein sequence ID" value="RJT47758.1"/>
    <property type="molecule type" value="Genomic_DNA"/>
</dbReference>
<sequence>MKVLGGFLGFCISVFNPVFANELSETRLFCQYKDAFKQHACLIEHAVQGINYSLNNTLSRNEMDIYRALEAMNLIQNIAGSGRYNYLTLTSEKSVALSMNEQSLMLKRGYGICGNHQVMFLQIMELLKVKARPVDFYYTDINGQSCNHAAAEVKIGKKWRYFDITWGSIWVKEKNNLSTLLSLEDVLDKKGKRMSGLNSWYLHFTYPRLVGDPLEYLTAKPLQILRNKGGLLTVPVVNNQAAFDGLPKYIGKTSSSSPLSMKFKDIPHSMEAIIDVQGKGGLCTKSAIETASGHYAIQLGKSLIQVAPGSELAIKGDDAYCYAVINNVEFIPDRDSYLQAKPLSYAALKLMAYVNDYAYKPTRSG</sequence>
<protein>
    <recommendedName>
        <fullName evidence="1">Transglutaminase-like domain-containing protein</fullName>
    </recommendedName>
</protein>
<dbReference type="SMART" id="SM00460">
    <property type="entry name" value="TGc"/>
    <property type="match status" value="1"/>
</dbReference>
<dbReference type="Gene3D" id="3.10.620.30">
    <property type="match status" value="1"/>
</dbReference>
<evidence type="ECO:0000313" key="4">
    <source>
        <dbReference type="EMBL" id="TID41741.1"/>
    </source>
</evidence>
<dbReference type="Proteomes" id="UP000251035">
    <property type="component" value="Unassembled WGS sequence"/>
</dbReference>